<evidence type="ECO:0000313" key="3">
    <source>
        <dbReference type="Proteomes" id="UP000442695"/>
    </source>
</evidence>
<reference evidence="2 3" key="1">
    <citation type="submission" date="2019-12" db="EMBL/GenBank/DDBJ databases">
        <authorList>
            <person name="Woiski C."/>
        </authorList>
    </citation>
    <scope>NUCLEOTIDE SEQUENCE [LARGE SCALE GENOMIC DNA]</scope>
    <source>
        <strain evidence="2 3">BOE100</strain>
    </source>
</reference>
<accession>A0A7V8EEN8</accession>
<evidence type="ECO:0000313" key="2">
    <source>
        <dbReference type="EMBL" id="KAF0253468.1"/>
    </source>
</evidence>
<dbReference type="RefSeq" id="WP_156859319.1">
    <property type="nucleotide sequence ID" value="NZ_WOWR01000025.1"/>
</dbReference>
<comment type="caution">
    <text evidence="2">The sequence shown here is derived from an EMBL/GenBank/DDBJ whole genome shotgun (WGS) entry which is preliminary data.</text>
</comment>
<evidence type="ECO:0000259" key="1">
    <source>
        <dbReference type="Pfam" id="PF13701"/>
    </source>
</evidence>
<proteinExistence type="predicted"/>
<dbReference type="InterPro" id="IPR025668">
    <property type="entry name" value="Tnp_DDE_dom"/>
</dbReference>
<dbReference type="Proteomes" id="UP000442695">
    <property type="component" value="Unassembled WGS sequence"/>
</dbReference>
<feature type="domain" description="Transposase DDE" evidence="1">
    <location>
        <begin position="35"/>
        <end position="461"/>
    </location>
</feature>
<name>A0A7V8EEN8_PSEPU</name>
<organism evidence="2 3">
    <name type="scientific">Pseudomonas putida</name>
    <name type="common">Arthrobacter siderocapsulatus</name>
    <dbReference type="NCBI Taxonomy" id="303"/>
    <lineage>
        <taxon>Bacteria</taxon>
        <taxon>Pseudomonadati</taxon>
        <taxon>Pseudomonadota</taxon>
        <taxon>Gammaproteobacteria</taxon>
        <taxon>Pseudomonadales</taxon>
        <taxon>Pseudomonadaceae</taxon>
        <taxon>Pseudomonas</taxon>
    </lineage>
</organism>
<protein>
    <submittedName>
        <fullName evidence="2">IS1380 family transposase</fullName>
    </submittedName>
</protein>
<dbReference type="AlphaFoldDB" id="A0A7V8EEN8"/>
<sequence length="480" mass="53394">MVFSIKISAFRQESDSRGPSAMGESISPWIPTCNGSIRVELDGQRTTSDSGALLLREALDNSGVIDALEDNLVDRRHPLRIRHSLASQLRTLVLQRAMGWIDLSDTDTLRRDPLWQLACSDARGMTPLAQDRPSQATLSRLLACLGRSDNIDAVHEGLLRLVVWRLTSLEKGKRPHQLTLDIDGLPIEAHGHQGGSAYHGLYGARIYSPLVASLAETGDMVGGLLREGNAGPAEDADTWIPHLVRRLNESTGAQVRVRIDAGFTDNATLEALEERDIEYLGRLRSHTGLQKLAAPYLKRPSGRPPEQPREWCHDLAYQAGTWPTPRRVVLVVQERPDDLLLHAFFLVTNLSQFDWPPEKVLALYRKRGSAEAHMGEVKSALDVHLSSTDRGASTVQEVMARNEVSLLLSLYAYQVLHGLRCLLERQTHQGWSLSRMREQVLKIASTISLHARRITVHLGDAADKWWPTLLKGLPKLTALS</sequence>
<dbReference type="InterPro" id="IPR047960">
    <property type="entry name" value="Transpos_IS1380"/>
</dbReference>
<gene>
    <name evidence="2" type="ORF">GN299_18295</name>
</gene>
<dbReference type="Pfam" id="PF13701">
    <property type="entry name" value="DDE_Tnp_1_4"/>
    <property type="match status" value="1"/>
</dbReference>
<dbReference type="EMBL" id="WOWR01000025">
    <property type="protein sequence ID" value="KAF0253468.1"/>
    <property type="molecule type" value="Genomic_DNA"/>
</dbReference>
<dbReference type="NCBIfam" id="NF033539">
    <property type="entry name" value="transpos_IS1380"/>
    <property type="match status" value="1"/>
</dbReference>